<evidence type="ECO:0008006" key="2">
    <source>
        <dbReference type="Google" id="ProtNLM"/>
    </source>
</evidence>
<organism evidence="1">
    <name type="scientific">marine sediment metagenome</name>
    <dbReference type="NCBI Taxonomy" id="412755"/>
    <lineage>
        <taxon>unclassified sequences</taxon>
        <taxon>metagenomes</taxon>
        <taxon>ecological metagenomes</taxon>
    </lineage>
</organism>
<protein>
    <recommendedName>
        <fullName evidence="2">HNH endonuclease</fullName>
    </recommendedName>
</protein>
<dbReference type="EMBL" id="LAZR01017287">
    <property type="protein sequence ID" value="KKM01046.1"/>
    <property type="molecule type" value="Genomic_DNA"/>
</dbReference>
<proteinExistence type="predicted"/>
<reference evidence="1" key="1">
    <citation type="journal article" date="2015" name="Nature">
        <title>Complex archaea that bridge the gap between prokaryotes and eukaryotes.</title>
        <authorList>
            <person name="Spang A."/>
            <person name="Saw J.H."/>
            <person name="Jorgensen S.L."/>
            <person name="Zaremba-Niedzwiedzka K."/>
            <person name="Martijn J."/>
            <person name="Lind A.E."/>
            <person name="van Eijk R."/>
            <person name="Schleper C."/>
            <person name="Guy L."/>
            <person name="Ettema T.J."/>
        </authorList>
    </citation>
    <scope>NUCLEOTIDE SEQUENCE</scope>
</reference>
<evidence type="ECO:0000313" key="1">
    <source>
        <dbReference type="EMBL" id="KKM01046.1"/>
    </source>
</evidence>
<sequence length="122" mass="13856">MTRRSLTPKRKREIAAFNGWRTPQGEQVAIENGELVTLHDGRKIEYDHIYQIGLGGSDETQNMQPMTPGAHKVKTRDAKARAKDRRLTGVNKVRAKRSWPKGRKLGIPGLRKKLDGRVVRCD</sequence>
<comment type="caution">
    <text evidence="1">The sequence shown here is derived from an EMBL/GenBank/DDBJ whole genome shotgun (WGS) entry which is preliminary data.</text>
</comment>
<gene>
    <name evidence="1" type="ORF">LCGC14_1798360</name>
</gene>
<name>A0A0F9J553_9ZZZZ</name>
<dbReference type="AlphaFoldDB" id="A0A0F9J553"/>
<accession>A0A0F9J553</accession>